<comment type="caution">
    <text evidence="1">The sequence shown here is derived from an EMBL/GenBank/DDBJ whole genome shotgun (WGS) entry which is preliminary data.</text>
</comment>
<name>A0A927HVX7_KLEPN</name>
<gene>
    <name evidence="1" type="ORF">IE992_01960</name>
</gene>
<sequence length="87" mass="10161">MKEELVSLFSFQHHQYIDFYRRRLFNTALTFLTRQGNASMNAAIFRFFFTLAPELRGLRVKEETENSARKPPCGGFFVYGFGILISL</sequence>
<organism evidence="1 2">
    <name type="scientific">Klebsiella pneumoniae</name>
    <dbReference type="NCBI Taxonomy" id="573"/>
    <lineage>
        <taxon>Bacteria</taxon>
        <taxon>Pseudomonadati</taxon>
        <taxon>Pseudomonadota</taxon>
        <taxon>Gammaproteobacteria</taxon>
        <taxon>Enterobacterales</taxon>
        <taxon>Enterobacteriaceae</taxon>
        <taxon>Klebsiella/Raoultella group</taxon>
        <taxon>Klebsiella</taxon>
        <taxon>Klebsiella pneumoniae complex</taxon>
    </lineage>
</organism>
<protein>
    <submittedName>
        <fullName evidence="1">Uncharacterized protein</fullName>
    </submittedName>
</protein>
<evidence type="ECO:0000313" key="1">
    <source>
        <dbReference type="EMBL" id="MBD3720747.1"/>
    </source>
</evidence>
<evidence type="ECO:0000313" key="2">
    <source>
        <dbReference type="Proteomes" id="UP000609027"/>
    </source>
</evidence>
<proteinExistence type="predicted"/>
<accession>A0A927HVX7</accession>
<dbReference type="AlphaFoldDB" id="A0A927HVX7"/>
<dbReference type="EMBL" id="JACXTJ010000001">
    <property type="protein sequence ID" value="MBD3720747.1"/>
    <property type="molecule type" value="Genomic_DNA"/>
</dbReference>
<reference evidence="1" key="1">
    <citation type="submission" date="2020-07" db="EMBL/GenBank/DDBJ databases">
        <title>Clinical and genomic characterization of carbapenemase-producing Enterobacterales causing secondary infections during the COVID-19 crisis at a New York City hospital.</title>
        <authorList>
            <person name="Gomez-Simmonds A."/>
            <person name="Annavajhala M.K."/>
            <person name="Uhlemann A.-C."/>
        </authorList>
    </citation>
    <scope>NUCLEOTIDE SEQUENCE</scope>
    <source>
        <strain evidence="1">NK1607</strain>
    </source>
</reference>
<dbReference type="Proteomes" id="UP000609027">
    <property type="component" value="Unassembled WGS sequence"/>
</dbReference>